<dbReference type="InterPro" id="IPR036249">
    <property type="entry name" value="Thioredoxin-like_sf"/>
</dbReference>
<evidence type="ECO:0000256" key="2">
    <source>
        <dbReference type="ARBA" id="ARBA00023008"/>
    </source>
</evidence>
<keyword evidence="4" id="KW-1015">Disulfide bond</keyword>
<dbReference type="Proteomes" id="UP000028007">
    <property type="component" value="Unassembled WGS sequence"/>
</dbReference>
<proteinExistence type="inferred from homology"/>
<dbReference type="PROSITE" id="PS51352">
    <property type="entry name" value="THIOREDOXIN_2"/>
    <property type="match status" value="1"/>
</dbReference>
<dbReference type="GO" id="GO:0046872">
    <property type="term" value="F:metal ion binding"/>
    <property type="evidence" value="ECO:0007669"/>
    <property type="project" value="UniProtKB-KW"/>
</dbReference>
<evidence type="ECO:0000259" key="5">
    <source>
        <dbReference type="PROSITE" id="PS51352"/>
    </source>
</evidence>
<reference evidence="6 7" key="1">
    <citation type="journal article" date="1992" name="Int. J. Syst. Bacteriol.">
        <title>Sphingobacterium antarcticus sp. nov. a Psychrotrophic Bacterium from the Soils of Schirmacher Oasis, Antarctica.</title>
        <authorList>
            <person name="Shivaji S."/>
            <person name="Ray M.K."/>
            <person name="Rao N.S."/>
            <person name="Saiserr L."/>
            <person name="Jagannadham M.V."/>
            <person name="Kumar G.S."/>
            <person name="Reddy G."/>
            <person name="Bhargava P.M."/>
        </authorList>
    </citation>
    <scope>NUCLEOTIDE SEQUENCE [LARGE SCALE GENOMIC DNA]</scope>
    <source>
        <strain evidence="6 7">4BY</strain>
    </source>
</reference>
<dbReference type="InterPro" id="IPR013766">
    <property type="entry name" value="Thioredoxin_domain"/>
</dbReference>
<keyword evidence="7" id="KW-1185">Reference proteome</keyword>
<dbReference type="RefSeq" id="WP_037444915.1">
    <property type="nucleotide sequence ID" value="NZ_JNFF01000117.1"/>
</dbReference>
<accession>A0A081PC34</accession>
<dbReference type="PROSITE" id="PS51257">
    <property type="entry name" value="PROKAR_LIPOPROTEIN"/>
    <property type="match status" value="1"/>
</dbReference>
<dbReference type="InterPro" id="IPR003782">
    <property type="entry name" value="SCO1/SenC"/>
</dbReference>
<name>A0A081PC34_9SPHI</name>
<protein>
    <recommendedName>
        <fullName evidence="5">Thioredoxin domain-containing protein</fullName>
    </recommendedName>
</protein>
<dbReference type="OrthoDB" id="9811998at2"/>
<comment type="similarity">
    <text evidence="1">Belongs to the SCO1/2 family.</text>
</comment>
<comment type="caution">
    <text evidence="6">The sequence shown here is derived from an EMBL/GenBank/DDBJ whole genome shotgun (WGS) entry which is preliminary data.</text>
</comment>
<evidence type="ECO:0000313" key="7">
    <source>
        <dbReference type="Proteomes" id="UP000028007"/>
    </source>
</evidence>
<feature type="domain" description="Thioredoxin" evidence="5">
    <location>
        <begin position="35"/>
        <end position="196"/>
    </location>
</feature>
<dbReference type="Gene3D" id="3.40.30.10">
    <property type="entry name" value="Glutaredoxin"/>
    <property type="match status" value="1"/>
</dbReference>
<dbReference type="PANTHER" id="PTHR12151:SF25">
    <property type="entry name" value="LINALOOL DEHYDRATASE_ISOMERASE DOMAIN-CONTAINING PROTEIN"/>
    <property type="match status" value="1"/>
</dbReference>
<gene>
    <name evidence="6" type="ORF">N180_01080</name>
</gene>
<feature type="binding site" evidence="3">
    <location>
        <position position="73"/>
    </location>
    <ligand>
        <name>Cu cation</name>
        <dbReference type="ChEBI" id="CHEBI:23378"/>
    </ligand>
</feature>
<dbReference type="Pfam" id="PF02630">
    <property type="entry name" value="SCO1-SenC"/>
    <property type="match status" value="1"/>
</dbReference>
<dbReference type="PANTHER" id="PTHR12151">
    <property type="entry name" value="ELECTRON TRANSPORT PROTIN SCO1/SENC FAMILY MEMBER"/>
    <property type="match status" value="1"/>
</dbReference>
<feature type="binding site" evidence="3">
    <location>
        <position position="162"/>
    </location>
    <ligand>
        <name>Cu cation</name>
        <dbReference type="ChEBI" id="CHEBI:23378"/>
    </ligand>
</feature>
<dbReference type="eggNOG" id="COG1999">
    <property type="taxonomic scope" value="Bacteria"/>
</dbReference>
<dbReference type="AlphaFoldDB" id="A0A081PC34"/>
<organism evidence="6 7">
    <name type="scientific">Pedobacter antarcticus 4BY</name>
    <dbReference type="NCBI Taxonomy" id="1358423"/>
    <lineage>
        <taxon>Bacteria</taxon>
        <taxon>Pseudomonadati</taxon>
        <taxon>Bacteroidota</taxon>
        <taxon>Sphingobacteriia</taxon>
        <taxon>Sphingobacteriales</taxon>
        <taxon>Sphingobacteriaceae</taxon>
        <taxon>Pedobacter</taxon>
    </lineage>
</organism>
<sequence>MKSILVLFSVLLFSACSRNEIRLPILGNAEVIGNDTVYQTIKPFSFTDQRSEPVTNDTFKGKVYVADFIFLSCPTICPKMTVEMKKVYDAYQMDNDVLFLSHTIDPDHDTISKLKKHSDQLNIDPEKWRFVTGEKEAIYSIATNSYFATAYSDRKAPGGYVHSGGLLLIDKNRHIRGVYDGTNAEETKRLISDLEILLREQFPERADK</sequence>
<dbReference type="SUPFAM" id="SSF52833">
    <property type="entry name" value="Thioredoxin-like"/>
    <property type="match status" value="1"/>
</dbReference>
<evidence type="ECO:0000256" key="1">
    <source>
        <dbReference type="ARBA" id="ARBA00010996"/>
    </source>
</evidence>
<evidence type="ECO:0000256" key="4">
    <source>
        <dbReference type="PIRSR" id="PIRSR603782-2"/>
    </source>
</evidence>
<keyword evidence="3" id="KW-0479">Metal-binding</keyword>
<evidence type="ECO:0000256" key="3">
    <source>
        <dbReference type="PIRSR" id="PIRSR603782-1"/>
    </source>
</evidence>
<dbReference type="EMBL" id="JNFF01000117">
    <property type="protein sequence ID" value="KEQ28257.1"/>
    <property type="molecule type" value="Genomic_DNA"/>
</dbReference>
<keyword evidence="2 3" id="KW-0186">Copper</keyword>
<feature type="binding site" evidence="3">
    <location>
        <position position="77"/>
    </location>
    <ligand>
        <name>Cu cation</name>
        <dbReference type="ChEBI" id="CHEBI:23378"/>
    </ligand>
</feature>
<dbReference type="CDD" id="cd02968">
    <property type="entry name" value="SCO"/>
    <property type="match status" value="1"/>
</dbReference>
<evidence type="ECO:0000313" key="6">
    <source>
        <dbReference type="EMBL" id="KEQ28257.1"/>
    </source>
</evidence>
<feature type="disulfide bond" description="Redox-active" evidence="4">
    <location>
        <begin position="73"/>
        <end position="77"/>
    </location>
</feature>